<gene>
    <name evidence="2" type="ORF">AW08_02526</name>
</gene>
<name>A0A011MVK6_9PROT</name>
<feature type="domain" description="PilZ" evidence="1">
    <location>
        <begin position="8"/>
        <end position="95"/>
    </location>
</feature>
<dbReference type="Proteomes" id="UP000020218">
    <property type="component" value="Unassembled WGS sequence"/>
</dbReference>
<protein>
    <recommendedName>
        <fullName evidence="1">PilZ domain-containing protein</fullName>
    </recommendedName>
</protein>
<dbReference type="Gene3D" id="2.40.10.220">
    <property type="entry name" value="predicted glycosyltransferase like domains"/>
    <property type="match status" value="1"/>
</dbReference>
<dbReference type="EMBL" id="JFAX01000014">
    <property type="protein sequence ID" value="EXI66621.1"/>
    <property type="molecule type" value="Genomic_DNA"/>
</dbReference>
<dbReference type="SUPFAM" id="SSF141371">
    <property type="entry name" value="PilZ domain-like"/>
    <property type="match status" value="1"/>
</dbReference>
<dbReference type="PATRIC" id="fig|1454001.3.peg.2580"/>
<dbReference type="InterPro" id="IPR009875">
    <property type="entry name" value="PilZ_domain"/>
</dbReference>
<evidence type="ECO:0000313" key="2">
    <source>
        <dbReference type="EMBL" id="EXI66621.1"/>
    </source>
</evidence>
<accession>A0A011MVK6</accession>
<dbReference type="STRING" id="1454001.AW08_02526"/>
<evidence type="ECO:0000313" key="3">
    <source>
        <dbReference type="Proteomes" id="UP000020218"/>
    </source>
</evidence>
<evidence type="ECO:0000259" key="1">
    <source>
        <dbReference type="Pfam" id="PF07238"/>
    </source>
</evidence>
<proteinExistence type="predicted"/>
<dbReference type="Pfam" id="PF07238">
    <property type="entry name" value="PilZ"/>
    <property type="match status" value="1"/>
</dbReference>
<reference evidence="2" key="1">
    <citation type="submission" date="2014-02" db="EMBL/GenBank/DDBJ databases">
        <title>Expanding our view of genomic diversity in Candidatus Accumulibacter clades.</title>
        <authorList>
            <person name="Skennerton C.T."/>
            <person name="Barr J.J."/>
            <person name="Slater F.R."/>
            <person name="Bond P.L."/>
            <person name="Tyson G.W."/>
        </authorList>
    </citation>
    <scope>NUCLEOTIDE SEQUENCE [LARGE SCALE GENOMIC DNA]</scope>
</reference>
<organism evidence="2 3">
    <name type="scientific">Candidatus Accumulibacter adjunctus</name>
    <dbReference type="NCBI Taxonomy" id="1454001"/>
    <lineage>
        <taxon>Bacteria</taxon>
        <taxon>Pseudomonadati</taxon>
        <taxon>Pseudomonadota</taxon>
        <taxon>Betaproteobacteria</taxon>
        <taxon>Candidatus Accumulibacter</taxon>
    </lineage>
</organism>
<keyword evidence="3" id="KW-1185">Reference proteome</keyword>
<comment type="caution">
    <text evidence="2">The sequence shown here is derived from an EMBL/GenBank/DDBJ whole genome shotgun (WGS) entry which is preliminary data.</text>
</comment>
<dbReference type="AlphaFoldDB" id="A0A011MVK6"/>
<dbReference type="GO" id="GO:0035438">
    <property type="term" value="F:cyclic-di-GMP binding"/>
    <property type="evidence" value="ECO:0007669"/>
    <property type="project" value="InterPro"/>
</dbReference>
<sequence>MASMQAHRRSFIRHPADIPLAIAVDGAHRRSAPRLKDVSEGGLACLSRRPLSVGAAVVLSIPLVQPPFRAAAVVVWCQRQGGAYEVGIRFADADDLFAARMVEQVCQIEHYRQQVRRDEGRLLDAEAAAREWIERHAASFPALGNGRTH</sequence>